<reference evidence="1 2" key="1">
    <citation type="journal article" date="2019" name="Int. J. Syst. Evol. Microbiol.">
        <title>The Global Catalogue of Microorganisms (GCM) 10K type strain sequencing project: providing services to taxonomists for standard genome sequencing and annotation.</title>
        <authorList>
            <consortium name="The Broad Institute Genomics Platform"/>
            <consortium name="The Broad Institute Genome Sequencing Center for Infectious Disease"/>
            <person name="Wu L."/>
            <person name="Ma J."/>
        </authorList>
    </citation>
    <scope>NUCLEOTIDE SEQUENCE [LARGE SCALE GENOMIC DNA]</scope>
    <source>
        <strain evidence="1 2">WLHS5</strain>
    </source>
</reference>
<accession>A0ABD5PJ69</accession>
<dbReference type="AlphaFoldDB" id="A0ABD5PJ69"/>
<gene>
    <name evidence="1" type="ORF">ACFO5R_00395</name>
</gene>
<comment type="caution">
    <text evidence="1">The sequence shown here is derived from an EMBL/GenBank/DDBJ whole genome shotgun (WGS) entry which is preliminary data.</text>
</comment>
<dbReference type="RefSeq" id="WP_250142440.1">
    <property type="nucleotide sequence ID" value="NZ_JALIQP010000007.1"/>
</dbReference>
<name>A0ABD5PJ69_9EURY</name>
<dbReference type="EMBL" id="JBHSFA010000001">
    <property type="protein sequence ID" value="MFC4540395.1"/>
    <property type="molecule type" value="Genomic_DNA"/>
</dbReference>
<sequence>MRADSLLQGIRRVDEQGKRLLAVRTFSDPNPAWRVDVAMATLVDVAELLRAGAPFPPRLVEETCARPVKFEFQPDGGTRKTGTGIDSQKRDDLVRRVLEVGYERGQATIERLEPDVADRVAADDRFETVDSRVFVPLSASAPYARNWRPLIRTALERLEDVLDDFRRIVSRVQASGAAGALTIGCESIVEMLETLSIVVRRADADTRYVRDRTDHRQGELLSTIEDATTQIRSDDNA</sequence>
<protein>
    <submittedName>
        <fullName evidence="1">Uncharacterized protein</fullName>
    </submittedName>
</protein>
<dbReference type="Proteomes" id="UP001595898">
    <property type="component" value="Unassembled WGS sequence"/>
</dbReference>
<proteinExistence type="predicted"/>
<organism evidence="1 2">
    <name type="scientific">Halosolutus amylolyticus</name>
    <dbReference type="NCBI Taxonomy" id="2932267"/>
    <lineage>
        <taxon>Archaea</taxon>
        <taxon>Methanobacteriati</taxon>
        <taxon>Methanobacteriota</taxon>
        <taxon>Stenosarchaea group</taxon>
        <taxon>Halobacteria</taxon>
        <taxon>Halobacteriales</taxon>
        <taxon>Natrialbaceae</taxon>
        <taxon>Halosolutus</taxon>
    </lineage>
</organism>
<keyword evidence="2" id="KW-1185">Reference proteome</keyword>
<evidence type="ECO:0000313" key="2">
    <source>
        <dbReference type="Proteomes" id="UP001595898"/>
    </source>
</evidence>
<evidence type="ECO:0000313" key="1">
    <source>
        <dbReference type="EMBL" id="MFC4540395.1"/>
    </source>
</evidence>